<dbReference type="KEGG" id="vna:PN96_22695"/>
<evidence type="ECO:0000313" key="4">
    <source>
        <dbReference type="Proteomes" id="UP000092741"/>
    </source>
</evidence>
<sequence>MDHVQISFQKLDEILKLSGSALLNRVILDIHQQVNTHCTCIVEVAHLQHSAHTISVARNDKIEDHLEYPLSGSPCEEVVNDIGENIFFQDHVYRDVSEDKMFREIGIEAYLGLPLKTQNGDVLGILISTFTHLFSALEAQALLELHRFYANVIIHSLREKWVSERSDKLLNQLSYEVSHDNLTGLLNRSCLADTLETLTQQSSRPFNLAYLDIDNFKSINDINGNYIGDQIIKFTANAIQESLSSPENAFRVAGDEFAFITYDEDPVAVCQQILDIIEAGYIDKSNHISFTVSIGIARAANHSPKTDGLILNASLALKDCKKHRETRIQHYDTQLSALYHRQTQLIEVIRQQLKTSITDNHELYVVVQPIVDINADQWDYFEILSRWESDTLGNIAPSEFIEAAEQSGLIVELGERIIELACIAKQELESQLGHSVKLSINCSAYELVDSKRYINHLTSMIDKYQHSTCDFVIELTETVLLSLSGQEQMVLNSLRYLGFQVALDDFGTGYSSLNYIHNYPIDIIKIDATFVRNMLSNKTSEQVVLLIVQLSQLLNVNLIAEGVEDKNASDKLIEMGCNYIQGYFYAKPSRVSEMITLINKRQVKSA</sequence>
<organism evidence="3 4">
    <name type="scientific">Vibrio natriegens NBRC 15636 = ATCC 14048 = DSM 759</name>
    <dbReference type="NCBI Taxonomy" id="1219067"/>
    <lineage>
        <taxon>Bacteria</taxon>
        <taxon>Pseudomonadati</taxon>
        <taxon>Pseudomonadota</taxon>
        <taxon>Gammaproteobacteria</taxon>
        <taxon>Vibrionales</taxon>
        <taxon>Vibrionaceae</taxon>
        <taxon>Vibrio</taxon>
    </lineage>
</organism>
<dbReference type="GeneID" id="70915661"/>
<dbReference type="PROSITE" id="PS50887">
    <property type="entry name" value="GGDEF"/>
    <property type="match status" value="1"/>
</dbReference>
<dbReference type="Pfam" id="PF00990">
    <property type="entry name" value="GGDEF"/>
    <property type="match status" value="1"/>
</dbReference>
<dbReference type="Pfam" id="PF00563">
    <property type="entry name" value="EAL"/>
    <property type="match status" value="1"/>
</dbReference>
<dbReference type="NCBIfam" id="TIGR00254">
    <property type="entry name" value="GGDEF"/>
    <property type="match status" value="1"/>
</dbReference>
<evidence type="ECO:0000259" key="2">
    <source>
        <dbReference type="PROSITE" id="PS50887"/>
    </source>
</evidence>
<dbReference type="GO" id="GO:0071111">
    <property type="term" value="F:cyclic-guanylate-specific phosphodiesterase activity"/>
    <property type="evidence" value="ECO:0007669"/>
    <property type="project" value="InterPro"/>
</dbReference>
<name>A0AAN0Y6R5_VIBNA</name>
<proteinExistence type="predicted"/>
<dbReference type="AlphaFoldDB" id="A0AAN0Y6R5"/>
<evidence type="ECO:0000313" key="3">
    <source>
        <dbReference type="EMBL" id="ANQ14673.1"/>
    </source>
</evidence>
<dbReference type="SUPFAM" id="SSF55073">
    <property type="entry name" value="Nucleotide cyclase"/>
    <property type="match status" value="1"/>
</dbReference>
<dbReference type="PANTHER" id="PTHR33121">
    <property type="entry name" value="CYCLIC DI-GMP PHOSPHODIESTERASE PDEF"/>
    <property type="match status" value="1"/>
</dbReference>
<dbReference type="Gene3D" id="3.20.20.450">
    <property type="entry name" value="EAL domain"/>
    <property type="match status" value="1"/>
</dbReference>
<keyword evidence="4" id="KW-1185">Reference proteome</keyword>
<feature type="domain" description="EAL" evidence="1">
    <location>
        <begin position="346"/>
        <end position="602"/>
    </location>
</feature>
<dbReference type="CDD" id="cd01948">
    <property type="entry name" value="EAL"/>
    <property type="match status" value="1"/>
</dbReference>
<dbReference type="InterPro" id="IPR050706">
    <property type="entry name" value="Cyclic-di-GMP_PDE-like"/>
</dbReference>
<dbReference type="SUPFAM" id="SSF141868">
    <property type="entry name" value="EAL domain-like"/>
    <property type="match status" value="1"/>
</dbReference>
<dbReference type="PANTHER" id="PTHR33121:SF79">
    <property type="entry name" value="CYCLIC DI-GMP PHOSPHODIESTERASE PDED-RELATED"/>
    <property type="match status" value="1"/>
</dbReference>
<dbReference type="InterPro" id="IPR029787">
    <property type="entry name" value="Nucleotide_cyclase"/>
</dbReference>
<dbReference type="PROSITE" id="PS50883">
    <property type="entry name" value="EAL"/>
    <property type="match status" value="1"/>
</dbReference>
<dbReference type="Proteomes" id="UP000092741">
    <property type="component" value="Chromosome 2"/>
</dbReference>
<dbReference type="InterPro" id="IPR000160">
    <property type="entry name" value="GGDEF_dom"/>
</dbReference>
<gene>
    <name evidence="3" type="ORF">BA890_18190</name>
</gene>
<dbReference type="InterPro" id="IPR043128">
    <property type="entry name" value="Rev_trsase/Diguanyl_cyclase"/>
</dbReference>
<accession>A0AAN0Y6R5</accession>
<dbReference type="SMART" id="SM00052">
    <property type="entry name" value="EAL"/>
    <property type="match status" value="1"/>
</dbReference>
<reference evidence="3 4" key="1">
    <citation type="submission" date="2016-07" db="EMBL/GenBank/DDBJ databases">
        <title>Developing Vibrio natriegens as a novel, fast-growing host for biotechnology.</title>
        <authorList>
            <person name="Weinstock M.T."/>
            <person name="Hesek E.D."/>
            <person name="Wilson C.M."/>
            <person name="Gibson D.G."/>
        </authorList>
    </citation>
    <scope>NUCLEOTIDE SEQUENCE [LARGE SCALE GENOMIC DNA]</scope>
    <source>
        <strain evidence="3 4">ATCC 14048</strain>
    </source>
</reference>
<feature type="domain" description="GGDEF" evidence="2">
    <location>
        <begin position="204"/>
        <end position="333"/>
    </location>
</feature>
<protein>
    <submittedName>
        <fullName evidence="3">Diguanylate cyclase</fullName>
    </submittedName>
</protein>
<dbReference type="InterPro" id="IPR001633">
    <property type="entry name" value="EAL_dom"/>
</dbReference>
<dbReference type="CDD" id="cd01949">
    <property type="entry name" value="GGDEF"/>
    <property type="match status" value="1"/>
</dbReference>
<dbReference type="Gene3D" id="3.30.70.270">
    <property type="match status" value="1"/>
</dbReference>
<dbReference type="SMART" id="SM00267">
    <property type="entry name" value="GGDEF"/>
    <property type="match status" value="1"/>
</dbReference>
<evidence type="ECO:0000259" key="1">
    <source>
        <dbReference type="PROSITE" id="PS50883"/>
    </source>
</evidence>
<dbReference type="SUPFAM" id="SSF55781">
    <property type="entry name" value="GAF domain-like"/>
    <property type="match status" value="1"/>
</dbReference>
<dbReference type="EMBL" id="CP016346">
    <property type="protein sequence ID" value="ANQ14673.1"/>
    <property type="molecule type" value="Genomic_DNA"/>
</dbReference>
<dbReference type="InterPro" id="IPR035919">
    <property type="entry name" value="EAL_sf"/>
</dbReference>
<dbReference type="RefSeq" id="WP_020335312.1">
    <property type="nucleotide sequence ID" value="NZ_ATFJ01000036.1"/>
</dbReference>